<feature type="coiled-coil region" evidence="2">
    <location>
        <begin position="252"/>
        <end position="279"/>
    </location>
</feature>
<keyword evidence="5" id="KW-1185">Reference proteome</keyword>
<feature type="coiled-coil region" evidence="2">
    <location>
        <begin position="141"/>
        <end position="168"/>
    </location>
</feature>
<proteinExistence type="predicted"/>
<name>A0A0L0HM59_SPIPD</name>
<keyword evidence="1 2" id="KW-0175">Coiled coil</keyword>
<reference evidence="4 5" key="1">
    <citation type="submission" date="2009-08" db="EMBL/GenBank/DDBJ databases">
        <title>The Genome Sequence of Spizellomyces punctatus strain DAOM BR117.</title>
        <authorList>
            <consortium name="The Broad Institute Genome Sequencing Platform"/>
            <person name="Russ C."/>
            <person name="Cuomo C."/>
            <person name="Shea T."/>
            <person name="Young S.K."/>
            <person name="Zeng Q."/>
            <person name="Koehrsen M."/>
            <person name="Haas B."/>
            <person name="Borodovsky M."/>
            <person name="Guigo R."/>
            <person name="Alvarado L."/>
            <person name="Berlin A."/>
            <person name="Bochicchio J."/>
            <person name="Borenstein D."/>
            <person name="Chapman S."/>
            <person name="Chen Z."/>
            <person name="Engels R."/>
            <person name="Freedman E."/>
            <person name="Gellesch M."/>
            <person name="Goldberg J."/>
            <person name="Griggs A."/>
            <person name="Gujja S."/>
            <person name="Heiman D."/>
            <person name="Hepburn T."/>
            <person name="Howarth C."/>
            <person name="Jen D."/>
            <person name="Larson L."/>
            <person name="Lewis B."/>
            <person name="Mehta T."/>
            <person name="Park D."/>
            <person name="Pearson M."/>
            <person name="Roberts A."/>
            <person name="Saif S."/>
            <person name="Shenoy N."/>
            <person name="Sisk P."/>
            <person name="Stolte C."/>
            <person name="Sykes S."/>
            <person name="Thomson T."/>
            <person name="Walk T."/>
            <person name="White J."/>
            <person name="Yandava C."/>
            <person name="Burger G."/>
            <person name="Gray M.W."/>
            <person name="Holland P.W.H."/>
            <person name="King N."/>
            <person name="Lang F.B.F."/>
            <person name="Roger A.J."/>
            <person name="Ruiz-Trillo I."/>
            <person name="Lander E."/>
            <person name="Nusbaum C."/>
        </authorList>
    </citation>
    <scope>NUCLEOTIDE SEQUENCE [LARGE SCALE GENOMIC DNA]</scope>
    <source>
        <strain evidence="4 5">DAOM BR117</strain>
    </source>
</reference>
<evidence type="ECO:0000313" key="5">
    <source>
        <dbReference type="Proteomes" id="UP000053201"/>
    </source>
</evidence>
<dbReference type="Proteomes" id="UP000053201">
    <property type="component" value="Unassembled WGS sequence"/>
</dbReference>
<dbReference type="AlphaFoldDB" id="A0A0L0HM59"/>
<accession>A0A0L0HM59</accession>
<dbReference type="VEuPathDB" id="FungiDB:SPPG_02506"/>
<gene>
    <name evidence="4" type="ORF">SPPG_02506</name>
</gene>
<dbReference type="InParanoid" id="A0A0L0HM59"/>
<evidence type="ECO:0000256" key="2">
    <source>
        <dbReference type="SAM" id="Coils"/>
    </source>
</evidence>
<protein>
    <recommendedName>
        <fullName evidence="3">Translin-associated factor X-interacting protein 1 N-terminal domain-containing protein</fullName>
    </recommendedName>
</protein>
<dbReference type="GeneID" id="27686087"/>
<evidence type="ECO:0000259" key="3">
    <source>
        <dbReference type="Pfam" id="PF15739"/>
    </source>
</evidence>
<dbReference type="InterPro" id="IPR032755">
    <property type="entry name" value="TSNAXIP1_N"/>
</dbReference>
<evidence type="ECO:0000313" key="4">
    <source>
        <dbReference type="EMBL" id="KND02000.1"/>
    </source>
</evidence>
<organism evidence="4 5">
    <name type="scientific">Spizellomyces punctatus (strain DAOM BR117)</name>
    <dbReference type="NCBI Taxonomy" id="645134"/>
    <lineage>
        <taxon>Eukaryota</taxon>
        <taxon>Fungi</taxon>
        <taxon>Fungi incertae sedis</taxon>
        <taxon>Chytridiomycota</taxon>
        <taxon>Chytridiomycota incertae sedis</taxon>
        <taxon>Chytridiomycetes</taxon>
        <taxon>Spizellomycetales</taxon>
        <taxon>Spizellomycetaceae</taxon>
        <taxon>Spizellomyces</taxon>
    </lineage>
</organism>
<feature type="domain" description="Translin-associated factor X-interacting protein 1 N-terminal" evidence="3">
    <location>
        <begin position="63"/>
        <end position="155"/>
    </location>
</feature>
<sequence length="319" mass="37598">MTLNGATHFSVRNDTQPCFHLRSLPYHLKAWLASDPTVERCPQQPDLLVAKYQDDLQTLRRFESNLLDPYRIECLQQIYDRVIAQFRNYRPILADIKREYDLCIAALLNIVQEKVYLRSKCQKLMCENGSEEEFDHLRSLLVNLTFRKQMIEKENAELKKTCEEEETKFLTTLGRSFVQNVSSDVFSDKQMQLLRSKDRWASVDKWMHEKAADEDVFKELLTKFEANPDFYQTLLESEDLADIYQPKESPEMRKINAEIEEQHKIMQERKKELADLKTRQRGAQGELKSVFEQIEHIEVLIEVAQSRLAAVDRENKSDE</sequence>
<evidence type="ECO:0000256" key="1">
    <source>
        <dbReference type="ARBA" id="ARBA00023054"/>
    </source>
</evidence>
<dbReference type="EMBL" id="KQ257453">
    <property type="protein sequence ID" value="KND02000.1"/>
    <property type="molecule type" value="Genomic_DNA"/>
</dbReference>
<dbReference type="Pfam" id="PF15739">
    <property type="entry name" value="TSNAXIP1_N"/>
    <property type="match status" value="1"/>
</dbReference>
<dbReference type="OrthoDB" id="2113814at2759"/>
<dbReference type="RefSeq" id="XP_016610039.1">
    <property type="nucleotide sequence ID" value="XM_016750793.1"/>
</dbReference>